<keyword evidence="5" id="KW-0786">Thiamine pyrophosphate</keyword>
<gene>
    <name evidence="7" type="ORF">Ciccas_013886</name>
</gene>
<dbReference type="SUPFAM" id="SSF52518">
    <property type="entry name" value="Thiamin diphosphate-binding fold (THDP-binding)"/>
    <property type="match status" value="1"/>
</dbReference>
<evidence type="ECO:0000259" key="6">
    <source>
        <dbReference type="Pfam" id="PF00676"/>
    </source>
</evidence>
<evidence type="ECO:0000256" key="5">
    <source>
        <dbReference type="ARBA" id="ARBA00023052"/>
    </source>
</evidence>
<dbReference type="InterPro" id="IPR029061">
    <property type="entry name" value="THDP-binding"/>
</dbReference>
<reference evidence="7 8" key="1">
    <citation type="submission" date="2024-11" db="EMBL/GenBank/DDBJ databases">
        <title>Adaptive evolution of stress response genes in parasites aligns with host niche diversity.</title>
        <authorList>
            <person name="Hahn C."/>
            <person name="Resl P."/>
        </authorList>
    </citation>
    <scope>NUCLEOTIDE SEQUENCE [LARGE SCALE GENOMIC DNA]</scope>
    <source>
        <strain evidence="7">EGGRZ-B1_66</strain>
        <tissue evidence="7">Body</tissue>
    </source>
</reference>
<dbReference type="Pfam" id="PF00676">
    <property type="entry name" value="E1_dh"/>
    <property type="match status" value="1"/>
</dbReference>
<evidence type="ECO:0000313" key="8">
    <source>
        <dbReference type="Proteomes" id="UP001626550"/>
    </source>
</evidence>
<accession>A0ABD2PL71</accession>
<comment type="caution">
    <text evidence="7">The sequence shown here is derived from an EMBL/GenBank/DDBJ whole genome shotgun (WGS) entry which is preliminary data.</text>
</comment>
<evidence type="ECO:0000256" key="4">
    <source>
        <dbReference type="ARBA" id="ARBA00023002"/>
    </source>
</evidence>
<dbReference type="Gene3D" id="3.40.50.970">
    <property type="match status" value="1"/>
</dbReference>
<dbReference type="Proteomes" id="UP001626550">
    <property type="component" value="Unassembled WGS sequence"/>
</dbReference>
<evidence type="ECO:0000256" key="2">
    <source>
        <dbReference type="ARBA" id="ARBA00006936"/>
    </source>
</evidence>
<feature type="domain" description="Dehydrogenase E1 component" evidence="6">
    <location>
        <begin position="46"/>
        <end position="175"/>
    </location>
</feature>
<proteinExistence type="inferred from homology"/>
<protein>
    <recommendedName>
        <fullName evidence="6">Dehydrogenase E1 component domain-containing protein</fullName>
    </recommendedName>
</protein>
<dbReference type="AlphaFoldDB" id="A0ABD2PL71"/>
<comment type="cofactor">
    <cofactor evidence="1">
        <name>thiamine diphosphate</name>
        <dbReference type="ChEBI" id="CHEBI:58937"/>
    </cofactor>
</comment>
<evidence type="ECO:0000256" key="1">
    <source>
        <dbReference type="ARBA" id="ARBA00001964"/>
    </source>
</evidence>
<comment type="similarity">
    <text evidence="2">Belongs to the alpha-ketoglutarate dehydrogenase family.</text>
</comment>
<dbReference type="PANTHER" id="PTHR23152">
    <property type="entry name" value="2-OXOGLUTARATE DEHYDROGENASE"/>
    <property type="match status" value="1"/>
</dbReference>
<keyword evidence="4" id="KW-0560">Oxidoreductase</keyword>
<evidence type="ECO:0000313" key="7">
    <source>
        <dbReference type="EMBL" id="KAL3307597.1"/>
    </source>
</evidence>
<keyword evidence="3" id="KW-0809">Transit peptide</keyword>
<name>A0ABD2PL71_9PLAT</name>
<feature type="non-terminal residue" evidence="7">
    <location>
        <position position="1"/>
    </location>
</feature>
<dbReference type="PANTHER" id="PTHR23152:SF4">
    <property type="entry name" value="2-OXOADIPATE DEHYDROGENASE COMPLEX COMPONENT E1"/>
    <property type="match status" value="1"/>
</dbReference>
<dbReference type="InterPro" id="IPR011603">
    <property type="entry name" value="2oxoglutarate_DH_E1"/>
</dbReference>
<sequence>TVYCKTIGLEYMFISSQRKNEWIRRKFETPQPEPDNQQKRLIMARLLRSTRFEEFLAKKWSAEKRFGLEGCEVLIPAMKAIIDRCSDLGAESFVIGMPHRGRLNVLANVCRKTLADLFTQFDSKLESTDEGSGDVKYHLGMSHERINRINNKKINIAVCANPSHLEAVDPVCLGKTKAEQFYRLVCT</sequence>
<dbReference type="GO" id="GO:0016491">
    <property type="term" value="F:oxidoreductase activity"/>
    <property type="evidence" value="ECO:0007669"/>
    <property type="project" value="UniProtKB-KW"/>
</dbReference>
<organism evidence="7 8">
    <name type="scientific">Cichlidogyrus casuarinus</name>
    <dbReference type="NCBI Taxonomy" id="1844966"/>
    <lineage>
        <taxon>Eukaryota</taxon>
        <taxon>Metazoa</taxon>
        <taxon>Spiralia</taxon>
        <taxon>Lophotrochozoa</taxon>
        <taxon>Platyhelminthes</taxon>
        <taxon>Monogenea</taxon>
        <taxon>Monopisthocotylea</taxon>
        <taxon>Dactylogyridea</taxon>
        <taxon>Ancyrocephalidae</taxon>
        <taxon>Cichlidogyrus</taxon>
    </lineage>
</organism>
<evidence type="ECO:0000256" key="3">
    <source>
        <dbReference type="ARBA" id="ARBA00022946"/>
    </source>
</evidence>
<dbReference type="InterPro" id="IPR001017">
    <property type="entry name" value="DH_E1"/>
</dbReference>
<dbReference type="EMBL" id="JBJKFK010006959">
    <property type="protein sequence ID" value="KAL3307597.1"/>
    <property type="molecule type" value="Genomic_DNA"/>
</dbReference>
<keyword evidence="8" id="KW-1185">Reference proteome</keyword>